<evidence type="ECO:0000313" key="1">
    <source>
        <dbReference type="EMBL" id="OEG16195.1"/>
    </source>
</evidence>
<dbReference type="OrthoDB" id="1696709at2"/>
<gene>
    <name evidence="1" type="ORF">BCR25_18440</name>
</gene>
<evidence type="ECO:0000313" key="2">
    <source>
        <dbReference type="Proteomes" id="UP000095094"/>
    </source>
</evidence>
<protein>
    <recommendedName>
        <fullName evidence="3">HK97 gp10 family phage protein</fullName>
    </recommendedName>
</protein>
<dbReference type="Pfam" id="PF04883">
    <property type="entry name" value="HK97-gp10_like"/>
    <property type="match status" value="1"/>
</dbReference>
<evidence type="ECO:0008006" key="3">
    <source>
        <dbReference type="Google" id="ProtNLM"/>
    </source>
</evidence>
<dbReference type="Proteomes" id="UP000095094">
    <property type="component" value="Unassembled WGS sequence"/>
</dbReference>
<dbReference type="EMBL" id="MIJY01000013">
    <property type="protein sequence ID" value="OEG16195.1"/>
    <property type="molecule type" value="Genomic_DNA"/>
</dbReference>
<sequence>MAKKSYSQIKPNDLSKAIHESLIEYTEEVQQEIDEQAEKISAAAAKKISESSPKRKGKYAKGWRVKKISDGSRWHSLSYVVHNATDYQLTHLLENDHALRNGGRSKPIKHIAPVEETAVQEFMTAVEKAVRR</sequence>
<name>A0A1E5GU54_9ENTE</name>
<organism evidence="1 2">
    <name type="scientific">Enterococcus termitis</name>
    <dbReference type="NCBI Taxonomy" id="332950"/>
    <lineage>
        <taxon>Bacteria</taxon>
        <taxon>Bacillati</taxon>
        <taxon>Bacillota</taxon>
        <taxon>Bacilli</taxon>
        <taxon>Lactobacillales</taxon>
        <taxon>Enterococcaceae</taxon>
        <taxon>Enterococcus</taxon>
    </lineage>
</organism>
<dbReference type="InterPro" id="IPR010064">
    <property type="entry name" value="HK97-gp10_tail"/>
</dbReference>
<comment type="caution">
    <text evidence="1">The sequence shown here is derived from an EMBL/GenBank/DDBJ whole genome shotgun (WGS) entry which is preliminary data.</text>
</comment>
<dbReference type="RefSeq" id="WP_069663404.1">
    <property type="nucleotide sequence ID" value="NZ_JBHUJJ010000001.1"/>
</dbReference>
<accession>A0A1E5GU54</accession>
<reference evidence="2" key="1">
    <citation type="submission" date="2016-09" db="EMBL/GenBank/DDBJ databases">
        <authorList>
            <person name="Gulvik C.A."/>
        </authorList>
    </citation>
    <scope>NUCLEOTIDE SEQUENCE [LARGE SCALE GENOMIC DNA]</scope>
    <source>
        <strain evidence="2">LMG 8895</strain>
    </source>
</reference>
<keyword evidence="2" id="KW-1185">Reference proteome</keyword>
<proteinExistence type="predicted"/>
<dbReference type="AlphaFoldDB" id="A0A1E5GU54"/>